<name>A0A1G7E7C0_9FLAO</name>
<evidence type="ECO:0000256" key="1">
    <source>
        <dbReference type="SAM" id="Phobius"/>
    </source>
</evidence>
<keyword evidence="1" id="KW-0472">Membrane</keyword>
<feature type="transmembrane region" description="Helical" evidence="1">
    <location>
        <begin position="59"/>
        <end position="78"/>
    </location>
</feature>
<sequence>MTEEEYMKDRVDDQIAWYGKKSGINKKYYLWSNALIIVFAALIPFFAGLDAETLVWAKYLIALLGVLTATFTGISALYKFQEKWMTYRIAGESLKREKLLYLTGAQPYQGKASSFPEFVRTMENIMNNENAVWTQVIHKKEESSETEDTTVIPK</sequence>
<protein>
    <recommendedName>
        <fullName evidence="4">DUF4231 domain-containing protein</fullName>
    </recommendedName>
</protein>
<feature type="transmembrane region" description="Helical" evidence="1">
    <location>
        <begin position="28"/>
        <end position="47"/>
    </location>
</feature>
<dbReference type="InterPro" id="IPR025325">
    <property type="entry name" value="DUF4231"/>
</dbReference>
<evidence type="ECO:0000313" key="2">
    <source>
        <dbReference type="EMBL" id="SDE59380.1"/>
    </source>
</evidence>
<proteinExistence type="predicted"/>
<evidence type="ECO:0008006" key="4">
    <source>
        <dbReference type="Google" id="ProtNLM"/>
    </source>
</evidence>
<gene>
    <name evidence="2" type="ORF">SAMN05421636_10652</name>
</gene>
<dbReference type="AlphaFoldDB" id="A0A1G7E7C0"/>
<dbReference type="Proteomes" id="UP000199109">
    <property type="component" value="Unassembled WGS sequence"/>
</dbReference>
<dbReference type="OrthoDB" id="9791874at2"/>
<accession>A0A1G7E7C0</accession>
<keyword evidence="3" id="KW-1185">Reference proteome</keyword>
<keyword evidence="1" id="KW-1133">Transmembrane helix</keyword>
<dbReference type="RefSeq" id="WP_091869111.1">
    <property type="nucleotide sequence ID" value="NZ_FNAO01000006.1"/>
</dbReference>
<dbReference type="EMBL" id="FNAO01000006">
    <property type="protein sequence ID" value="SDE59380.1"/>
    <property type="molecule type" value="Genomic_DNA"/>
</dbReference>
<dbReference type="Pfam" id="PF14015">
    <property type="entry name" value="DUF4231"/>
    <property type="match status" value="1"/>
</dbReference>
<organism evidence="2 3">
    <name type="scientific">Pricia antarctica</name>
    <dbReference type="NCBI Taxonomy" id="641691"/>
    <lineage>
        <taxon>Bacteria</taxon>
        <taxon>Pseudomonadati</taxon>
        <taxon>Bacteroidota</taxon>
        <taxon>Flavobacteriia</taxon>
        <taxon>Flavobacteriales</taxon>
        <taxon>Flavobacteriaceae</taxon>
        <taxon>Pricia</taxon>
    </lineage>
</organism>
<reference evidence="2 3" key="1">
    <citation type="submission" date="2016-10" db="EMBL/GenBank/DDBJ databases">
        <authorList>
            <person name="de Groot N.N."/>
        </authorList>
    </citation>
    <scope>NUCLEOTIDE SEQUENCE [LARGE SCALE GENOMIC DNA]</scope>
    <source>
        <strain evidence="2 3">DSM 23421</strain>
    </source>
</reference>
<keyword evidence="1" id="KW-0812">Transmembrane</keyword>
<dbReference type="NCBIfam" id="NF033634">
    <property type="entry name" value="SLATT_1"/>
    <property type="match status" value="1"/>
</dbReference>
<evidence type="ECO:0000313" key="3">
    <source>
        <dbReference type="Proteomes" id="UP000199109"/>
    </source>
</evidence>